<evidence type="ECO:0000256" key="12">
    <source>
        <dbReference type="ARBA" id="ARBA00023180"/>
    </source>
</evidence>
<evidence type="ECO:0000256" key="10">
    <source>
        <dbReference type="ARBA" id="ARBA00023157"/>
    </source>
</evidence>
<dbReference type="GO" id="GO:0016500">
    <property type="term" value="F:protein-hormone receptor activity"/>
    <property type="evidence" value="ECO:0007669"/>
    <property type="project" value="InterPro"/>
</dbReference>
<evidence type="ECO:0000256" key="1">
    <source>
        <dbReference type="ARBA" id="ARBA00004651"/>
    </source>
</evidence>
<evidence type="ECO:0000259" key="16">
    <source>
        <dbReference type="PROSITE" id="PS50262"/>
    </source>
</evidence>
<dbReference type="SUPFAM" id="SSF81321">
    <property type="entry name" value="Family A G protein-coupled receptor-like"/>
    <property type="match status" value="1"/>
</dbReference>
<evidence type="ECO:0000256" key="3">
    <source>
        <dbReference type="ARBA" id="ARBA00022614"/>
    </source>
</evidence>
<dbReference type="InterPro" id="IPR001611">
    <property type="entry name" value="Leu-rich_rpt"/>
</dbReference>
<dbReference type="PROSITE" id="PS51450">
    <property type="entry name" value="LRR"/>
    <property type="match status" value="3"/>
</dbReference>
<dbReference type="PROSITE" id="PS50262">
    <property type="entry name" value="G_PROTEIN_RECEP_F1_2"/>
    <property type="match status" value="1"/>
</dbReference>
<dbReference type="SMART" id="SM00013">
    <property type="entry name" value="LRRNT"/>
    <property type="match status" value="1"/>
</dbReference>
<feature type="transmembrane region" description="Helical" evidence="14">
    <location>
        <begin position="679"/>
        <end position="701"/>
    </location>
</feature>
<dbReference type="Pfam" id="PF13855">
    <property type="entry name" value="LRR_8"/>
    <property type="match status" value="4"/>
</dbReference>
<evidence type="ECO:0000256" key="14">
    <source>
        <dbReference type="SAM" id="Phobius"/>
    </source>
</evidence>
<dbReference type="GO" id="GO:0005886">
    <property type="term" value="C:plasma membrane"/>
    <property type="evidence" value="ECO:0007669"/>
    <property type="project" value="UniProtKB-SubCell"/>
</dbReference>
<evidence type="ECO:0000313" key="18">
    <source>
        <dbReference type="RefSeq" id="XP_032804671.1"/>
    </source>
</evidence>
<dbReference type="GeneID" id="116939855"/>
<proteinExistence type="predicted"/>
<evidence type="ECO:0000256" key="5">
    <source>
        <dbReference type="ARBA" id="ARBA00022729"/>
    </source>
</evidence>
<dbReference type="InterPro" id="IPR017452">
    <property type="entry name" value="GPCR_Rhodpsn_7TM"/>
</dbReference>
<evidence type="ECO:0000313" key="17">
    <source>
        <dbReference type="Proteomes" id="UP001318040"/>
    </source>
</evidence>
<keyword evidence="12" id="KW-0325">Glycoprotein</keyword>
<feature type="signal peptide" evidence="15">
    <location>
        <begin position="1"/>
        <end position="25"/>
    </location>
</feature>
<keyword evidence="11 18" id="KW-0675">Receptor</keyword>
<dbReference type="RefSeq" id="XP_032804671.1">
    <property type="nucleotide sequence ID" value="XM_032948780.1"/>
</dbReference>
<keyword evidence="4 14" id="KW-0812">Transmembrane</keyword>
<evidence type="ECO:0000256" key="9">
    <source>
        <dbReference type="ARBA" id="ARBA00023136"/>
    </source>
</evidence>
<keyword evidence="10" id="KW-1015">Disulfide bond</keyword>
<evidence type="ECO:0000256" key="15">
    <source>
        <dbReference type="SAM" id="SignalP"/>
    </source>
</evidence>
<dbReference type="SMART" id="SM00365">
    <property type="entry name" value="LRR_SD22"/>
    <property type="match status" value="5"/>
</dbReference>
<dbReference type="Pfam" id="PF00560">
    <property type="entry name" value="LRR_1"/>
    <property type="match status" value="1"/>
</dbReference>
<comment type="subcellular location">
    <subcellularLocation>
        <location evidence="1">Cell membrane</location>
        <topology evidence="1">Multi-pass membrane protein</topology>
    </subcellularLocation>
</comment>
<feature type="transmembrane region" description="Helical" evidence="14">
    <location>
        <begin position="721"/>
        <end position="745"/>
    </location>
</feature>
<evidence type="ECO:0000256" key="2">
    <source>
        <dbReference type="ARBA" id="ARBA00022475"/>
    </source>
</evidence>
<keyword evidence="7 14" id="KW-1133">Transmembrane helix</keyword>
<dbReference type="PANTHER" id="PTHR24372">
    <property type="entry name" value="GLYCOPROTEIN HORMONE RECEPTOR"/>
    <property type="match status" value="1"/>
</dbReference>
<keyword evidence="17" id="KW-1185">Reference proteome</keyword>
<gene>
    <name evidence="18" type="primary">LGR5</name>
</gene>
<dbReference type="SUPFAM" id="SSF52058">
    <property type="entry name" value="L domain-like"/>
    <property type="match status" value="2"/>
</dbReference>
<dbReference type="FunFam" id="3.80.10.10:FF:000770">
    <property type="entry name" value="Uncharacterized protein"/>
    <property type="match status" value="1"/>
</dbReference>
<feature type="transmembrane region" description="Helical" evidence="14">
    <location>
        <begin position="556"/>
        <end position="581"/>
    </location>
</feature>
<feature type="transmembrane region" description="Helical" evidence="14">
    <location>
        <begin position="766"/>
        <end position="789"/>
    </location>
</feature>
<dbReference type="PRINTS" id="PR00237">
    <property type="entry name" value="GPCRRHODOPSN"/>
</dbReference>
<feature type="chain" id="PRO_5042490364" evidence="15">
    <location>
        <begin position="26"/>
        <end position="934"/>
    </location>
</feature>
<keyword evidence="3" id="KW-0433">Leucine-rich repeat</keyword>
<dbReference type="GO" id="GO:0009755">
    <property type="term" value="P:hormone-mediated signaling pathway"/>
    <property type="evidence" value="ECO:0007669"/>
    <property type="project" value="TreeGrafter"/>
</dbReference>
<keyword evidence="8" id="KW-0297">G-protein coupled receptor</keyword>
<evidence type="ECO:0000256" key="11">
    <source>
        <dbReference type="ARBA" id="ARBA00023170"/>
    </source>
</evidence>
<accession>A0AAJ7SSB3</accession>
<dbReference type="GO" id="GO:0007189">
    <property type="term" value="P:adenylate cyclase-activating G protein-coupled receptor signaling pathway"/>
    <property type="evidence" value="ECO:0007669"/>
    <property type="project" value="TreeGrafter"/>
</dbReference>
<dbReference type="InterPro" id="IPR002131">
    <property type="entry name" value="Gphrmn_rcpt_fam"/>
</dbReference>
<evidence type="ECO:0000256" key="4">
    <source>
        <dbReference type="ARBA" id="ARBA00022692"/>
    </source>
</evidence>
<dbReference type="InterPro" id="IPR000372">
    <property type="entry name" value="LRRNT"/>
</dbReference>
<evidence type="ECO:0000256" key="7">
    <source>
        <dbReference type="ARBA" id="ARBA00022989"/>
    </source>
</evidence>
<keyword evidence="5 15" id="KW-0732">Signal</keyword>
<dbReference type="AlphaFoldDB" id="A0AAJ7SSB3"/>
<keyword evidence="13" id="KW-0807">Transducer</keyword>
<dbReference type="KEGG" id="pmrn:116939855"/>
<evidence type="ECO:0000256" key="8">
    <source>
        <dbReference type="ARBA" id="ARBA00023040"/>
    </source>
</evidence>
<feature type="transmembrane region" description="Helical" evidence="14">
    <location>
        <begin position="593"/>
        <end position="617"/>
    </location>
</feature>
<dbReference type="Gene3D" id="3.80.10.10">
    <property type="entry name" value="Ribonuclease Inhibitor"/>
    <property type="match status" value="3"/>
</dbReference>
<reference evidence="18" key="1">
    <citation type="submission" date="2025-08" db="UniProtKB">
        <authorList>
            <consortium name="RefSeq"/>
        </authorList>
    </citation>
    <scope>IDENTIFICATION</scope>
    <source>
        <tissue evidence="18">Sperm</tissue>
    </source>
</reference>
<dbReference type="InterPro" id="IPR000276">
    <property type="entry name" value="GPCR_Rhodpsn"/>
</dbReference>
<keyword evidence="9 14" id="KW-0472">Membrane</keyword>
<dbReference type="Pfam" id="PF00001">
    <property type="entry name" value="7tm_1"/>
    <property type="match status" value="1"/>
</dbReference>
<name>A0AAJ7SSB3_PETMA</name>
<feature type="domain" description="G-protein coupled receptors family 1 profile" evidence="16">
    <location>
        <begin position="572"/>
        <end position="818"/>
    </location>
</feature>
<keyword evidence="2" id="KW-1003">Cell membrane</keyword>
<dbReference type="PANTHER" id="PTHR24372:SF82">
    <property type="entry name" value="RICKETS"/>
    <property type="match status" value="1"/>
</dbReference>
<protein>
    <submittedName>
        <fullName evidence="18">Leucine-rich repeat-containing G-protein coupled receptor 5</fullName>
    </submittedName>
</protein>
<dbReference type="GO" id="GO:0008528">
    <property type="term" value="F:G protein-coupled peptide receptor activity"/>
    <property type="evidence" value="ECO:0007669"/>
    <property type="project" value="TreeGrafter"/>
</dbReference>
<organism evidence="17 18">
    <name type="scientific">Petromyzon marinus</name>
    <name type="common">Sea lamprey</name>
    <dbReference type="NCBI Taxonomy" id="7757"/>
    <lineage>
        <taxon>Eukaryota</taxon>
        <taxon>Metazoa</taxon>
        <taxon>Chordata</taxon>
        <taxon>Craniata</taxon>
        <taxon>Vertebrata</taxon>
        <taxon>Cyclostomata</taxon>
        <taxon>Hyperoartia</taxon>
        <taxon>Petromyzontiformes</taxon>
        <taxon>Petromyzontidae</taxon>
        <taxon>Petromyzon</taxon>
    </lineage>
</organism>
<dbReference type="InterPro" id="IPR003591">
    <property type="entry name" value="Leu-rich_rpt_typical-subtyp"/>
</dbReference>
<sequence length="934" mass="102632">MPVSPRKAVLSLLLLLLVLCGTNCAARPGEGGRCPPRCRCQEEPRVLRVDCSELGLTCLPAGISPLTTFLDLSMNNLTSLKPFAFSHLPLLQELRLAGNDLAHVPKSSFAGLGSLRVLMLQNNQLREVPREALRDTAGLHSLRLDANHLSRLPAGSLRGVAGLRHLWLDDNALTEVPVGPLNELPALQALTLALNRIAHIPNGAFRNLSGLVVLHLHNNQIQSLGDRCFNGLHNLETLDLNYNQLSQFPKAIKDLPNLRELAFHSNRIEMIPEHAFRSNPLLKTIHFYDNPIRVVGKTAFQNLAELQTLLLRGAAEVDFLPILNGTTNLESLTLTGTNISSLPQDFCKQMHKLQVLDLSNNHIQTLHSLQGCLALEEISLQNNELKAIGEDTFQYLAFLKSLDLSENKIQEVHPHAFLTLRGLSKLDLSSNGLSWVPTEGLEGLVHLKLGGNPALIHLNPTQHFPHLRTLEVPFAYQCCAYGYCETPVSGQNQWLSDGEDIQKRDVQTYLGQPDIYDLDSDEFFLELEDDLKLQHTVHCTPTPGAFKPCEYLLGSWMVRLGVWFIFLLAISTNAVVALATFCSCQRLTSLRLLLGLLSLANLLTGVYSGAMAGLDAATYGRFAEFGARWETGVGCRALGFTAVFASESSIFLLAAAALERALSVRRLSRHGKAPSMLPAWVMAGIVLALAVAMAALPLFHVGNYGQSPLCLPLPNGDSSSLAYLATLVLLNSLAFLSMAITYTWLYCSLEKEDPLDPSEGAMVKHVAWLIFIDCVLYCPVAFFSFAGLLRLVLVEPEVPRTLLLLLSPLPACLNPLLYLLFTPLARQDLSHLWKRLVWRHYRGPEDAGCDSSSTVSAEATQLSSDPLVQEVWKPLWSPGVRLVPCQQSRRGGGRGSCDSAYTDEEGSVISDASSEQLQACTRACFYQPRGKLLP</sequence>
<evidence type="ECO:0000256" key="13">
    <source>
        <dbReference type="ARBA" id="ARBA00023224"/>
    </source>
</evidence>
<dbReference type="Proteomes" id="UP001318040">
    <property type="component" value="Chromosome 7"/>
</dbReference>
<dbReference type="Gene3D" id="1.20.1070.10">
    <property type="entry name" value="Rhodopsin 7-helix transmembrane proteins"/>
    <property type="match status" value="1"/>
</dbReference>
<dbReference type="InterPro" id="IPR032675">
    <property type="entry name" value="LRR_dom_sf"/>
</dbReference>
<feature type="transmembrane region" description="Helical" evidence="14">
    <location>
        <begin position="637"/>
        <end position="658"/>
    </location>
</feature>
<evidence type="ECO:0000256" key="6">
    <source>
        <dbReference type="ARBA" id="ARBA00022737"/>
    </source>
</evidence>
<dbReference type="SMART" id="SM00369">
    <property type="entry name" value="LRR_TYP"/>
    <property type="match status" value="14"/>
</dbReference>
<feature type="transmembrane region" description="Helical" evidence="14">
    <location>
        <begin position="801"/>
        <end position="821"/>
    </location>
</feature>
<keyword evidence="6" id="KW-0677">Repeat</keyword>
<dbReference type="PRINTS" id="PR00373">
    <property type="entry name" value="GLYCHORMONER"/>
</dbReference>